<keyword evidence="3" id="KW-0808">Transferase</keyword>
<feature type="region of interest" description="Disordered" evidence="10">
    <location>
        <begin position="322"/>
        <end position="357"/>
    </location>
</feature>
<evidence type="ECO:0000256" key="3">
    <source>
        <dbReference type="ARBA" id="ARBA00022679"/>
    </source>
</evidence>
<evidence type="ECO:0000256" key="2">
    <source>
        <dbReference type="ARBA" id="ARBA00005816"/>
    </source>
</evidence>
<dbReference type="SUPFAM" id="SSF55729">
    <property type="entry name" value="Acyl-CoA N-acyltransferases (Nat)"/>
    <property type="match status" value="1"/>
</dbReference>
<feature type="domain" description="N-acetyltransferase" evidence="11">
    <location>
        <begin position="734"/>
        <end position="880"/>
    </location>
</feature>
<reference evidence="12 13" key="1">
    <citation type="journal article" date="2007" name="Nature">
        <title>Evolution of genes and genomes on the Drosophila phylogeny.</title>
        <authorList>
            <consortium name="Drosophila 12 Genomes Consortium"/>
            <person name="Clark A.G."/>
            <person name="Eisen M.B."/>
            <person name="Smith D.R."/>
            <person name="Bergman C.M."/>
            <person name="Oliver B."/>
            <person name="Markow T.A."/>
            <person name="Kaufman T.C."/>
            <person name="Kellis M."/>
            <person name="Gelbart W."/>
            <person name="Iyer V.N."/>
            <person name="Pollard D.A."/>
            <person name="Sackton T.B."/>
            <person name="Larracuente A.M."/>
            <person name="Singh N.D."/>
            <person name="Abad J.P."/>
            <person name="Abt D.N."/>
            <person name="Adryan B."/>
            <person name="Aguade M."/>
            <person name="Akashi H."/>
            <person name="Anderson W.W."/>
            <person name="Aquadro C.F."/>
            <person name="Ardell D.H."/>
            <person name="Arguello R."/>
            <person name="Artieri C.G."/>
            <person name="Barbash D.A."/>
            <person name="Barker D."/>
            <person name="Barsanti P."/>
            <person name="Batterham P."/>
            <person name="Batzoglou S."/>
            <person name="Begun D."/>
            <person name="Bhutkar A."/>
            <person name="Blanco E."/>
            <person name="Bosak S.A."/>
            <person name="Bradley R.K."/>
            <person name="Brand A.D."/>
            <person name="Brent M.R."/>
            <person name="Brooks A.N."/>
            <person name="Brown R.H."/>
            <person name="Butlin R.K."/>
            <person name="Caggese C."/>
            <person name="Calvi B.R."/>
            <person name="Bernardo de Carvalho A."/>
            <person name="Caspi A."/>
            <person name="Castrezana S."/>
            <person name="Celniker S.E."/>
            <person name="Chang J.L."/>
            <person name="Chapple C."/>
            <person name="Chatterji S."/>
            <person name="Chinwalla A."/>
            <person name="Civetta A."/>
            <person name="Clifton S.W."/>
            <person name="Comeron J.M."/>
            <person name="Costello J.C."/>
            <person name="Coyne J.A."/>
            <person name="Daub J."/>
            <person name="David R.G."/>
            <person name="Delcher A.L."/>
            <person name="Delehaunty K."/>
            <person name="Do C.B."/>
            <person name="Ebling H."/>
            <person name="Edwards K."/>
            <person name="Eickbush T."/>
            <person name="Evans J.D."/>
            <person name="Filipski A."/>
            <person name="Findeiss S."/>
            <person name="Freyhult E."/>
            <person name="Fulton L."/>
            <person name="Fulton R."/>
            <person name="Garcia A.C."/>
            <person name="Gardiner A."/>
            <person name="Garfield D.A."/>
            <person name="Garvin B.E."/>
            <person name="Gibson G."/>
            <person name="Gilbert D."/>
            <person name="Gnerre S."/>
            <person name="Godfrey J."/>
            <person name="Good R."/>
            <person name="Gotea V."/>
            <person name="Gravely B."/>
            <person name="Greenberg A.J."/>
            <person name="Griffiths-Jones S."/>
            <person name="Gross S."/>
            <person name="Guigo R."/>
            <person name="Gustafson E.A."/>
            <person name="Haerty W."/>
            <person name="Hahn M.W."/>
            <person name="Halligan D.L."/>
            <person name="Halpern A.L."/>
            <person name="Halter G.M."/>
            <person name="Han M.V."/>
            <person name="Heger A."/>
            <person name="Hillier L."/>
            <person name="Hinrichs A.S."/>
            <person name="Holmes I."/>
            <person name="Hoskins R.A."/>
            <person name="Hubisz M.J."/>
            <person name="Hultmark D."/>
            <person name="Huntley M.A."/>
            <person name="Jaffe D.B."/>
            <person name="Jagadeeshan S."/>
            <person name="Jeck W.R."/>
            <person name="Johnson J."/>
            <person name="Jones C.D."/>
            <person name="Jordan W.C."/>
            <person name="Karpen G.H."/>
            <person name="Kataoka E."/>
            <person name="Keightley P.D."/>
            <person name="Kheradpour P."/>
            <person name="Kirkness E.F."/>
            <person name="Koerich L.B."/>
            <person name="Kristiansen K."/>
            <person name="Kudrna D."/>
            <person name="Kulathinal R.J."/>
            <person name="Kumar S."/>
            <person name="Kwok R."/>
            <person name="Lander E."/>
            <person name="Langley C.H."/>
            <person name="Lapoint R."/>
            <person name="Lazzaro B.P."/>
            <person name="Lee S.J."/>
            <person name="Levesque L."/>
            <person name="Li R."/>
            <person name="Lin C.F."/>
            <person name="Lin M.F."/>
            <person name="Lindblad-Toh K."/>
            <person name="Llopart A."/>
            <person name="Long M."/>
            <person name="Low L."/>
            <person name="Lozovsky E."/>
            <person name="Lu J."/>
            <person name="Luo M."/>
            <person name="Machado C.A."/>
            <person name="Makalowski W."/>
            <person name="Marzo M."/>
            <person name="Matsuda M."/>
            <person name="Matzkin L."/>
            <person name="McAllister B."/>
            <person name="McBride C.S."/>
            <person name="McKernan B."/>
            <person name="McKernan K."/>
            <person name="Mendez-Lago M."/>
            <person name="Minx P."/>
            <person name="Mollenhauer M.U."/>
            <person name="Montooth K."/>
            <person name="Mount S.M."/>
            <person name="Mu X."/>
            <person name="Myers E."/>
            <person name="Negre B."/>
            <person name="Newfeld S."/>
            <person name="Nielsen R."/>
            <person name="Noor M.A."/>
            <person name="O'Grady P."/>
            <person name="Pachter L."/>
            <person name="Papaceit M."/>
            <person name="Parisi M.J."/>
            <person name="Parisi M."/>
            <person name="Parts L."/>
            <person name="Pedersen J.S."/>
            <person name="Pesole G."/>
            <person name="Phillippy A.M."/>
            <person name="Ponting C.P."/>
            <person name="Pop M."/>
            <person name="Porcelli D."/>
            <person name="Powell J.R."/>
            <person name="Prohaska S."/>
            <person name="Pruitt K."/>
            <person name="Puig M."/>
            <person name="Quesneville H."/>
            <person name="Ram K.R."/>
            <person name="Rand D."/>
            <person name="Rasmussen M.D."/>
            <person name="Reed L.K."/>
            <person name="Reenan R."/>
            <person name="Reily A."/>
            <person name="Remington K.A."/>
            <person name="Rieger T.T."/>
            <person name="Ritchie M.G."/>
            <person name="Robin C."/>
            <person name="Rogers Y.H."/>
            <person name="Rohde C."/>
            <person name="Rozas J."/>
            <person name="Rubenfield M.J."/>
            <person name="Ruiz A."/>
            <person name="Russo S."/>
            <person name="Salzberg S.L."/>
            <person name="Sanchez-Gracia A."/>
            <person name="Saranga D.J."/>
            <person name="Sato H."/>
            <person name="Schaeffer S.W."/>
            <person name="Schatz M.C."/>
            <person name="Schlenke T."/>
            <person name="Schwartz R."/>
            <person name="Segarra C."/>
            <person name="Singh R.S."/>
            <person name="Sirot L."/>
            <person name="Sirota M."/>
            <person name="Sisneros N.B."/>
            <person name="Smith C.D."/>
            <person name="Smith T.F."/>
            <person name="Spieth J."/>
            <person name="Stage D.E."/>
            <person name="Stark A."/>
            <person name="Stephan W."/>
            <person name="Strausberg R.L."/>
            <person name="Strempel S."/>
            <person name="Sturgill D."/>
            <person name="Sutton G."/>
            <person name="Sutton G.G."/>
            <person name="Tao W."/>
            <person name="Teichmann S."/>
            <person name="Tobari Y.N."/>
            <person name="Tomimura Y."/>
            <person name="Tsolas J.M."/>
            <person name="Valente V.L."/>
            <person name="Venter E."/>
            <person name="Venter J.C."/>
            <person name="Vicario S."/>
            <person name="Vieira F.G."/>
            <person name="Vilella A.J."/>
            <person name="Villasante A."/>
            <person name="Walenz B."/>
            <person name="Wang J."/>
            <person name="Wasserman M."/>
            <person name="Watts T."/>
            <person name="Wilson D."/>
            <person name="Wilson R.K."/>
            <person name="Wing R.A."/>
            <person name="Wolfner M.F."/>
            <person name="Wong A."/>
            <person name="Wong G.K."/>
            <person name="Wu C.I."/>
            <person name="Wu G."/>
            <person name="Yamamoto D."/>
            <person name="Yang H.P."/>
            <person name="Yang S.P."/>
            <person name="Yorke J.A."/>
            <person name="Yoshida K."/>
            <person name="Zdobnov E."/>
            <person name="Zhang P."/>
            <person name="Zhang Y."/>
            <person name="Zimin A.V."/>
            <person name="Baldwin J."/>
            <person name="Abdouelleil A."/>
            <person name="Abdulkadir J."/>
            <person name="Abebe A."/>
            <person name="Abera B."/>
            <person name="Abreu J."/>
            <person name="Acer S.C."/>
            <person name="Aftuck L."/>
            <person name="Alexander A."/>
            <person name="An P."/>
            <person name="Anderson E."/>
            <person name="Anderson S."/>
            <person name="Arachi H."/>
            <person name="Azer M."/>
            <person name="Bachantsang P."/>
            <person name="Barry A."/>
            <person name="Bayul T."/>
            <person name="Berlin A."/>
            <person name="Bessette D."/>
            <person name="Bloom T."/>
            <person name="Blye J."/>
            <person name="Boguslavskiy L."/>
            <person name="Bonnet C."/>
            <person name="Boukhgalter B."/>
            <person name="Bourzgui I."/>
            <person name="Brown A."/>
            <person name="Cahill P."/>
            <person name="Channer S."/>
            <person name="Cheshatsang Y."/>
            <person name="Chuda L."/>
            <person name="Citroen M."/>
            <person name="Collymore A."/>
            <person name="Cooke P."/>
            <person name="Costello M."/>
            <person name="D'Aco K."/>
            <person name="Daza R."/>
            <person name="De Haan G."/>
            <person name="DeGray S."/>
            <person name="DeMaso C."/>
            <person name="Dhargay N."/>
            <person name="Dooley K."/>
            <person name="Dooley E."/>
            <person name="Doricent M."/>
            <person name="Dorje P."/>
            <person name="Dorjee K."/>
            <person name="Dupes A."/>
            <person name="Elong R."/>
            <person name="Falk J."/>
            <person name="Farina A."/>
            <person name="Faro S."/>
            <person name="Ferguson D."/>
            <person name="Fisher S."/>
            <person name="Foley C.D."/>
            <person name="Franke A."/>
            <person name="Friedrich D."/>
            <person name="Gadbois L."/>
            <person name="Gearin G."/>
            <person name="Gearin C.R."/>
            <person name="Giannoukos G."/>
            <person name="Goode T."/>
            <person name="Graham J."/>
            <person name="Grandbois E."/>
            <person name="Grewal S."/>
            <person name="Gyaltsen K."/>
            <person name="Hafez N."/>
            <person name="Hagos B."/>
            <person name="Hall J."/>
            <person name="Henson C."/>
            <person name="Hollinger A."/>
            <person name="Honan T."/>
            <person name="Huard M.D."/>
            <person name="Hughes L."/>
            <person name="Hurhula B."/>
            <person name="Husby M.E."/>
            <person name="Kamat A."/>
            <person name="Kanga B."/>
            <person name="Kashin S."/>
            <person name="Khazanovich D."/>
            <person name="Kisner P."/>
            <person name="Lance K."/>
            <person name="Lara M."/>
            <person name="Lee W."/>
            <person name="Lennon N."/>
            <person name="Letendre F."/>
            <person name="LeVine R."/>
            <person name="Lipovsky A."/>
            <person name="Liu X."/>
            <person name="Liu J."/>
            <person name="Liu S."/>
            <person name="Lokyitsang T."/>
            <person name="Lokyitsang Y."/>
            <person name="Lubonja R."/>
            <person name="Lui A."/>
            <person name="MacDonald P."/>
            <person name="Magnisalis V."/>
            <person name="Maru K."/>
            <person name="Matthews C."/>
            <person name="McCusker W."/>
            <person name="McDonough S."/>
            <person name="Mehta T."/>
            <person name="Meldrim J."/>
            <person name="Meneus L."/>
            <person name="Mihai O."/>
            <person name="Mihalev A."/>
            <person name="Mihova T."/>
            <person name="Mittelman R."/>
            <person name="Mlenga V."/>
            <person name="Montmayeur A."/>
            <person name="Mulrain L."/>
            <person name="Navidi A."/>
            <person name="Naylor J."/>
            <person name="Negash T."/>
            <person name="Nguyen T."/>
            <person name="Nguyen N."/>
            <person name="Nicol R."/>
            <person name="Norbu C."/>
            <person name="Norbu N."/>
            <person name="Novod N."/>
            <person name="O'Neill B."/>
            <person name="Osman S."/>
            <person name="Markiewicz E."/>
            <person name="Oyono O.L."/>
            <person name="Patti C."/>
            <person name="Phunkhang P."/>
            <person name="Pierre F."/>
            <person name="Priest M."/>
            <person name="Raghuraman S."/>
            <person name="Rege F."/>
            <person name="Reyes R."/>
            <person name="Rise C."/>
            <person name="Rogov P."/>
            <person name="Ross K."/>
            <person name="Ryan E."/>
            <person name="Settipalli S."/>
            <person name="Shea T."/>
            <person name="Sherpa N."/>
            <person name="Shi L."/>
            <person name="Shih D."/>
            <person name="Sparrow T."/>
            <person name="Spaulding J."/>
            <person name="Stalker J."/>
            <person name="Stange-Thomann N."/>
            <person name="Stavropoulos S."/>
            <person name="Stone C."/>
            <person name="Strader C."/>
            <person name="Tesfaye S."/>
            <person name="Thomson T."/>
            <person name="Thoulutsang Y."/>
            <person name="Thoulutsang D."/>
            <person name="Topham K."/>
            <person name="Topping I."/>
            <person name="Tsamla T."/>
            <person name="Vassiliev H."/>
            <person name="Vo A."/>
            <person name="Wangchuk T."/>
            <person name="Wangdi T."/>
            <person name="Weiand M."/>
            <person name="Wilkinson J."/>
            <person name="Wilson A."/>
            <person name="Yadav S."/>
            <person name="Young G."/>
            <person name="Yu Q."/>
            <person name="Zembek L."/>
            <person name="Zhong D."/>
            <person name="Zimmer A."/>
            <person name="Zwirko Z."/>
            <person name="Jaffe D.B."/>
            <person name="Alvarez P."/>
            <person name="Brockman W."/>
            <person name="Butler J."/>
            <person name="Chin C."/>
            <person name="Gnerre S."/>
            <person name="Grabherr M."/>
            <person name="Kleber M."/>
            <person name="Mauceli E."/>
            <person name="MacCallum I."/>
        </authorList>
    </citation>
    <scope>NUCLEOTIDE SEQUENCE [LARGE SCALE GENOMIC DNA]</scope>
    <source>
        <strain evidence="13">Tucson 15287-2541.00</strain>
    </source>
</reference>
<feature type="compositionally biased region" description="Polar residues" evidence="10">
    <location>
        <begin position="182"/>
        <end position="191"/>
    </location>
</feature>
<dbReference type="Pfam" id="PF13880">
    <property type="entry name" value="Acetyltransf_13"/>
    <property type="match status" value="1"/>
</dbReference>
<dbReference type="GO" id="GO:0007064">
    <property type="term" value="P:mitotic sister chromatid cohesion"/>
    <property type="evidence" value="ECO:0007669"/>
    <property type="project" value="EnsemblMetazoa"/>
</dbReference>
<evidence type="ECO:0000256" key="8">
    <source>
        <dbReference type="ARBA" id="ARBA00023306"/>
    </source>
</evidence>
<dbReference type="STRING" id="7222.B4J370"/>
<dbReference type="GO" id="GO:0000785">
    <property type="term" value="C:chromatin"/>
    <property type="evidence" value="ECO:0007669"/>
    <property type="project" value="TreeGrafter"/>
</dbReference>
<dbReference type="AlphaFoldDB" id="B4J370"/>
<comment type="subcellular location">
    <subcellularLocation>
        <location evidence="1">Nucleus</location>
    </subcellularLocation>
</comment>
<dbReference type="OrthoDB" id="428854at2759"/>
<keyword evidence="7" id="KW-0539">Nucleus</keyword>
<accession>B4J370</accession>
<dbReference type="InterPro" id="IPR028005">
    <property type="entry name" value="AcTrfase_ESCO_Znf_dom"/>
</dbReference>
<feature type="region of interest" description="Disordered" evidence="10">
    <location>
        <begin position="584"/>
        <end position="624"/>
    </location>
</feature>
<keyword evidence="9" id="KW-0012">Acyltransferase</keyword>
<dbReference type="GO" id="GO:0005634">
    <property type="term" value="C:nucleus"/>
    <property type="evidence" value="ECO:0007669"/>
    <property type="project" value="UniProtKB-SubCell"/>
</dbReference>
<dbReference type="InterPro" id="IPR000182">
    <property type="entry name" value="GNAT_dom"/>
</dbReference>
<feature type="compositionally biased region" description="Low complexity" evidence="10">
    <location>
        <begin position="591"/>
        <end position="608"/>
    </location>
</feature>
<dbReference type="InterPro" id="IPR028009">
    <property type="entry name" value="ESCO_Acetyltransf_dom"/>
</dbReference>
<dbReference type="Gene3D" id="3.40.630.30">
    <property type="match status" value="1"/>
</dbReference>
<protein>
    <submittedName>
        <fullName evidence="12">GH16094</fullName>
    </submittedName>
</protein>
<evidence type="ECO:0000256" key="6">
    <source>
        <dbReference type="ARBA" id="ARBA00022833"/>
    </source>
</evidence>
<dbReference type="OMA" id="IWVSPLH"/>
<keyword evidence="8" id="KW-0131">Cell cycle</keyword>
<dbReference type="EMBL" id="CH916366">
    <property type="protein sequence ID" value="EDV96141.1"/>
    <property type="molecule type" value="Genomic_DNA"/>
</dbReference>
<dbReference type="FunCoup" id="B4J370">
    <property type="interactions" value="959"/>
</dbReference>
<evidence type="ECO:0000256" key="7">
    <source>
        <dbReference type="ARBA" id="ARBA00023242"/>
    </source>
</evidence>
<dbReference type="PANTHER" id="PTHR45884:SF2">
    <property type="entry name" value="N-ACETYLTRANSFERASE ECO"/>
    <property type="match status" value="1"/>
</dbReference>
<feature type="compositionally biased region" description="Polar residues" evidence="10">
    <location>
        <begin position="338"/>
        <end position="354"/>
    </location>
</feature>
<evidence type="ECO:0000256" key="9">
    <source>
        <dbReference type="ARBA" id="ARBA00023315"/>
    </source>
</evidence>
<evidence type="ECO:0000313" key="12">
    <source>
        <dbReference type="EMBL" id="EDV96141.1"/>
    </source>
</evidence>
<feature type="region of interest" description="Disordered" evidence="10">
    <location>
        <begin position="78"/>
        <end position="197"/>
    </location>
</feature>
<dbReference type="Proteomes" id="UP000001070">
    <property type="component" value="Unassembled WGS sequence"/>
</dbReference>
<dbReference type="CDD" id="cd04301">
    <property type="entry name" value="NAT_SF"/>
    <property type="match status" value="1"/>
</dbReference>
<organism evidence="13">
    <name type="scientific">Drosophila grimshawi</name>
    <name type="common">Hawaiian fruit fly</name>
    <name type="synonym">Idiomyia grimshawi</name>
    <dbReference type="NCBI Taxonomy" id="7222"/>
    <lineage>
        <taxon>Eukaryota</taxon>
        <taxon>Metazoa</taxon>
        <taxon>Ecdysozoa</taxon>
        <taxon>Arthropoda</taxon>
        <taxon>Hexapoda</taxon>
        <taxon>Insecta</taxon>
        <taxon>Pterygota</taxon>
        <taxon>Neoptera</taxon>
        <taxon>Endopterygota</taxon>
        <taxon>Diptera</taxon>
        <taxon>Brachycera</taxon>
        <taxon>Muscomorpha</taxon>
        <taxon>Ephydroidea</taxon>
        <taxon>Drosophilidae</taxon>
        <taxon>Drosophila</taxon>
        <taxon>Hawaiian Drosophila</taxon>
    </lineage>
</organism>
<sequence length="880" mass="98390">METPTGHAARSTRIATPRLSERKKQLFRSRSCILDQVDDDADVEDPLLGLTPLKPRHQHKYTRDAEMPTNVRNLFDKGAKREGHGMRMLRSSTSSSPETNKENKIASTTRGSGVSVGSDEQLPHLFNTTMRINSTSSTSTSHNSSPRTPKTRKSNVDSDTDKSPTPCQATKRSHKLTDIRTVESSPESPQCKQRKMQSECIPTVAFYSHAATSRAAQRQSAASQSQSARKSQQQRAARSRVISPTSRPRLGINRGVAHKIRKPQRPYGGVTNFDDILSSLRNEKLRLLITNKREERAKVEEVHETMRRAKDPIKMAKPLSTMALDDDNNNDNNNNNNSKEALSLSASSTTNDFSDLSDDELCETNSISTAMELEPVIPLIRHEADTSPKADAEDLSKRKFFKSGRRSSTCMEVRITGNIRATVSQGKISLVEAPVKRQRQVRVKSATIFSAEQATVDAIIRNMDDTVVDEIVESAPSVESAPQSTPMPSVKMEQVTLPPDPYAKYRQQLPYQTNDPAIIEQQTLLLEFLITNNICTDDNFEIFIADPENHQEEAARIVDHLYKVVNAEQQELQVPECDNVIVNKETPSEKPPAATEPTPATESPSATELAPATEPTSATEQPPATDQTAVTLFPIFTQRLQPLQQKATRRKLDARARLMAVASGANQFQIDAGQKAFGARQCQQCGLVYTVHEPEEEQLHREYHDSVNVLRFKGWIDEDIVAVYPDWAADGRIVRLNELAPAARLQRLRDLIGVVDKELGYSSYIVPKTFVAYFAVRKQQIVGVCLVQPLERAHRFIQVDGTDYFSEETFEASCGLSRIWVSPFQRRKGIASKLLRAVQSHTVLGIEISRDRIAFSTPTDDGRAFARHFTQNDNFLTYDQ</sequence>
<evidence type="ECO:0000256" key="1">
    <source>
        <dbReference type="ARBA" id="ARBA00004123"/>
    </source>
</evidence>
<dbReference type="InParanoid" id="B4J370"/>
<evidence type="ECO:0000256" key="10">
    <source>
        <dbReference type="SAM" id="MobiDB-lite"/>
    </source>
</evidence>
<evidence type="ECO:0000256" key="5">
    <source>
        <dbReference type="ARBA" id="ARBA00022771"/>
    </source>
</evidence>
<dbReference type="HOGENOM" id="CLU_016671_0_0_1"/>
<dbReference type="PANTHER" id="PTHR45884">
    <property type="entry name" value="N-ACETYLTRANSFERASE ECO"/>
    <property type="match status" value="1"/>
</dbReference>
<dbReference type="GO" id="GO:0061733">
    <property type="term" value="F:protein-lysine-acetyltransferase activity"/>
    <property type="evidence" value="ECO:0007669"/>
    <property type="project" value="TreeGrafter"/>
</dbReference>
<dbReference type="KEGG" id="dgr:6557428"/>
<comment type="similarity">
    <text evidence="2">Belongs to the acetyltransferase family. ECO subfamily.</text>
</comment>
<dbReference type="PROSITE" id="PS51186">
    <property type="entry name" value="GNAT"/>
    <property type="match status" value="1"/>
</dbReference>
<feature type="compositionally biased region" description="Low complexity" evidence="10">
    <location>
        <begin position="127"/>
        <end position="145"/>
    </location>
</feature>
<dbReference type="PhylomeDB" id="B4J370"/>
<gene>
    <name evidence="12" type="primary">Dgri\GH16094</name>
    <name evidence="12" type="ORF">Dgri_GH16094</name>
</gene>
<evidence type="ECO:0000256" key="4">
    <source>
        <dbReference type="ARBA" id="ARBA00022723"/>
    </source>
</evidence>
<dbReference type="Pfam" id="PF13878">
    <property type="entry name" value="zf-C2H2_3"/>
    <property type="match status" value="1"/>
</dbReference>
<proteinExistence type="inferred from homology"/>
<feature type="compositionally biased region" description="Low complexity" evidence="10">
    <location>
        <begin position="215"/>
        <end position="240"/>
    </location>
</feature>
<dbReference type="GO" id="GO:0008270">
    <property type="term" value="F:zinc ion binding"/>
    <property type="evidence" value="ECO:0007669"/>
    <property type="project" value="UniProtKB-KW"/>
</dbReference>
<dbReference type="InterPro" id="IPR016181">
    <property type="entry name" value="Acyl_CoA_acyltransferase"/>
</dbReference>
<keyword evidence="5" id="KW-0863">Zinc-finger</keyword>
<feature type="compositionally biased region" description="Polar residues" evidence="10">
    <location>
        <begin position="614"/>
        <end position="624"/>
    </location>
</feature>
<keyword evidence="13" id="KW-1185">Reference proteome</keyword>
<evidence type="ECO:0000313" key="13">
    <source>
        <dbReference type="Proteomes" id="UP000001070"/>
    </source>
</evidence>
<name>B4J370_DROGR</name>
<feature type="region of interest" description="Disordered" evidence="10">
    <location>
        <begin position="215"/>
        <end position="250"/>
    </location>
</feature>
<dbReference type="eggNOG" id="KOG3014">
    <property type="taxonomic scope" value="Eukaryota"/>
</dbReference>
<evidence type="ECO:0000259" key="11">
    <source>
        <dbReference type="PROSITE" id="PS51186"/>
    </source>
</evidence>
<keyword evidence="4" id="KW-0479">Metal-binding</keyword>
<keyword evidence="6" id="KW-0862">Zinc</keyword>